<accession>W5Y3B3</accession>
<gene>
    <name evidence="3" type="ORF">B843_11875</name>
</gene>
<feature type="transmembrane region" description="Helical" evidence="1">
    <location>
        <begin position="104"/>
        <end position="121"/>
    </location>
</feature>
<keyword evidence="1" id="KW-0472">Membrane</keyword>
<sequence>MTMVRGMSNPFQPDYRISDAERRQAMEDLGAHFAAGRLDMSTYEQRIDQVASATMRSEISYLFDDLPAAGLVAPTLASTSIAGEPTYTASEIDRVRREGQRTRAGILGVTTVGCFIALATGGPSVGVVMFLIPLVWLLLYVMKVGPDSWYMPSRAKLERERLRQVRMLEAQHTQAIRLAHAEQLAHQKALRQQRQNELASTAMEFADEALKKLRRRR</sequence>
<dbReference type="eggNOG" id="ENOG502ZSK9">
    <property type="taxonomic scope" value="Bacteria"/>
</dbReference>
<proteinExistence type="predicted"/>
<feature type="domain" description="DUF1707" evidence="2">
    <location>
        <begin position="16"/>
        <end position="67"/>
    </location>
</feature>
<protein>
    <recommendedName>
        <fullName evidence="2">DUF1707 domain-containing protein</fullName>
    </recommendedName>
</protein>
<dbReference type="HOGENOM" id="CLU_102484_0_0_11"/>
<evidence type="ECO:0000259" key="2">
    <source>
        <dbReference type="Pfam" id="PF08044"/>
    </source>
</evidence>
<reference evidence="3 4" key="1">
    <citation type="submission" date="2013-02" db="EMBL/GenBank/DDBJ databases">
        <title>The complete genome sequence of Corynebacterium vitaeruminis DSM 20294.</title>
        <authorList>
            <person name="Ruckert C."/>
            <person name="Albersmeier A."/>
            <person name="Kalinowski J."/>
        </authorList>
    </citation>
    <scope>NUCLEOTIDE SEQUENCE [LARGE SCALE GENOMIC DNA]</scope>
    <source>
        <strain evidence="4">ATCC 10234</strain>
    </source>
</reference>
<evidence type="ECO:0000256" key="1">
    <source>
        <dbReference type="SAM" id="Phobius"/>
    </source>
</evidence>
<keyword evidence="1" id="KW-0812">Transmembrane</keyword>
<dbReference type="EMBL" id="CP004353">
    <property type="protein sequence ID" value="AHI23751.1"/>
    <property type="molecule type" value="Genomic_DNA"/>
</dbReference>
<keyword evidence="1" id="KW-1133">Transmembrane helix</keyword>
<dbReference type="AlphaFoldDB" id="W5Y3B3"/>
<name>W5Y3B3_9CORY</name>
<evidence type="ECO:0000313" key="3">
    <source>
        <dbReference type="EMBL" id="AHI23751.1"/>
    </source>
</evidence>
<dbReference type="KEGG" id="cvt:B843_11875"/>
<dbReference type="STRING" id="1224164.B843_11875"/>
<dbReference type="Proteomes" id="UP000019222">
    <property type="component" value="Chromosome"/>
</dbReference>
<evidence type="ECO:0000313" key="4">
    <source>
        <dbReference type="Proteomes" id="UP000019222"/>
    </source>
</evidence>
<feature type="transmembrane region" description="Helical" evidence="1">
    <location>
        <begin position="127"/>
        <end position="146"/>
    </location>
</feature>
<keyword evidence="4" id="KW-1185">Reference proteome</keyword>
<dbReference type="PATRIC" id="fig|1224164.3.peg.2394"/>
<dbReference type="Pfam" id="PF08044">
    <property type="entry name" value="DUF1707"/>
    <property type="match status" value="1"/>
</dbReference>
<organism evidence="3 4">
    <name type="scientific">Corynebacterium vitaeruminis DSM 20294</name>
    <dbReference type="NCBI Taxonomy" id="1224164"/>
    <lineage>
        <taxon>Bacteria</taxon>
        <taxon>Bacillati</taxon>
        <taxon>Actinomycetota</taxon>
        <taxon>Actinomycetes</taxon>
        <taxon>Mycobacteriales</taxon>
        <taxon>Corynebacteriaceae</taxon>
        <taxon>Corynebacterium</taxon>
    </lineage>
</organism>
<dbReference type="InterPro" id="IPR012551">
    <property type="entry name" value="DUF1707_SHOCT-like"/>
</dbReference>